<dbReference type="Gene3D" id="3.40.50.1460">
    <property type="match status" value="1"/>
</dbReference>
<name>A0A437PV81_9ACTN</name>
<dbReference type="InterPro" id="IPR011009">
    <property type="entry name" value="Kinase-like_dom_sf"/>
</dbReference>
<evidence type="ECO:0000313" key="8">
    <source>
        <dbReference type="EMBL" id="RVU26171.1"/>
    </source>
</evidence>
<dbReference type="Proteomes" id="UP000283128">
    <property type="component" value="Unassembled WGS sequence"/>
</dbReference>
<keyword evidence="2" id="KW-0723">Serine/threonine-protein kinase</keyword>
<dbReference type="PANTHER" id="PTHR43289">
    <property type="entry name" value="MITOGEN-ACTIVATED PROTEIN KINASE KINASE KINASE 20-RELATED"/>
    <property type="match status" value="1"/>
</dbReference>
<dbReference type="SUPFAM" id="SSF56112">
    <property type="entry name" value="Protein kinase-like (PK-like)"/>
    <property type="match status" value="1"/>
</dbReference>
<accession>A0A437PV81</accession>
<dbReference type="Pfam" id="PF00069">
    <property type="entry name" value="Pkinase"/>
    <property type="match status" value="1"/>
</dbReference>
<dbReference type="RefSeq" id="WP_127827997.1">
    <property type="nucleotide sequence ID" value="NZ_RZYA01000004.1"/>
</dbReference>
<dbReference type="PROSITE" id="PS00108">
    <property type="entry name" value="PROTEIN_KINASE_ST"/>
    <property type="match status" value="1"/>
</dbReference>
<dbReference type="EMBL" id="RZYA01000004">
    <property type="protein sequence ID" value="RVU26171.1"/>
    <property type="molecule type" value="Genomic_DNA"/>
</dbReference>
<dbReference type="AlphaFoldDB" id="A0A437PV81"/>
<gene>
    <name evidence="8" type="ORF">EOT10_11370</name>
</gene>
<dbReference type="GO" id="GO:0006508">
    <property type="term" value="P:proteolysis"/>
    <property type="evidence" value="ECO:0007669"/>
    <property type="project" value="InterPro"/>
</dbReference>
<dbReference type="CDD" id="cd14014">
    <property type="entry name" value="STKc_PknB_like"/>
    <property type="match status" value="1"/>
</dbReference>
<protein>
    <recommendedName>
        <fullName evidence="1">non-specific serine/threonine protein kinase</fullName>
        <ecNumber evidence="1">2.7.11.1</ecNumber>
    </recommendedName>
</protein>
<dbReference type="GO" id="GO:0004197">
    <property type="term" value="F:cysteine-type endopeptidase activity"/>
    <property type="evidence" value="ECO:0007669"/>
    <property type="project" value="InterPro"/>
</dbReference>
<evidence type="ECO:0000256" key="2">
    <source>
        <dbReference type="ARBA" id="ARBA00022527"/>
    </source>
</evidence>
<reference evidence="8 9" key="1">
    <citation type="submission" date="2019-01" db="EMBL/GenBank/DDBJ databases">
        <title>Genome sequences of Streptomyces and Rhizobium isolates collected from root and soil.</title>
        <authorList>
            <person name="Chhettri S."/>
            <person name="Sevigny J.L."/>
            <person name="Sen A."/>
            <person name="Ennis N."/>
            <person name="Tisa L."/>
        </authorList>
    </citation>
    <scope>NUCLEOTIDE SEQUENCE [LARGE SCALE GENOMIC DNA]</scope>
    <source>
        <strain evidence="8 9">San01</strain>
    </source>
</reference>
<sequence>MGLALALVIGIDTYKDRWSKLSCCAHDADQVAAVLEMEEYGFSVTLLQNEQATKTDILRWLIDARNSGAERILFYFSGHGASTDLGHYLVTYDNRDLDEGVALPDILRILEPDEAQECQVFVLLDSCHSGGAVTGAGGSALRVTELKNSDVLEVVHRVESSSAVVAACTANQAAWEVNNLGHGIFTYYLLYALTGAAADHTGNVTAHSVYEVISREMAQGNHEHDQLPVFGGRVHGRLIIGDGFTPELGPPPPESEYERYEGEAQGFLDSYNKFKSAFDISKWRTIGHYDSCRRLEHIAKWFDEKDKIQGLYSRLRYRQARDTLTRYQTELGLIEVETRMKEGVVSKQIGAGGFGSVWKLESADEAGRAYAYKVYHPHELHDREKVKRFKNGYDAMQLLAHPRIVKVHRYSDCPTGFVMDYVDGSNLRELQPGTFLHPAEIVAILLKSAEAIEHAHAHGVIHRDIKPENIVCNYSDDGEYLPYLTDFDLAWFSTQTQRATKSAMGVVYYAAPEQYISFDPKAAYSREPTLDVFSFGQLLAFCFVNRDPDPLNVAGNAEKLGDSVKGSCSNETSSKLIGLYEDCVQFNPRERVQGFPEIVGRLGEIYNELQHTELDARITTAQYAKELAFQITRKAQRQDEATSFLSASGAWEVSVEWREKLAGREFRPLLVMRLAPTRRVSLENVSNDRMRRILNRRVDQALQSHRNKAARHPGQRGAFEVFVEWFPSRMVRADVLELADVLRGVFSALEQ</sequence>
<dbReference type="InterPro" id="IPR000719">
    <property type="entry name" value="Prot_kinase_dom"/>
</dbReference>
<proteinExistence type="predicted"/>
<evidence type="ECO:0000313" key="9">
    <source>
        <dbReference type="Proteomes" id="UP000283128"/>
    </source>
</evidence>
<dbReference type="GO" id="GO:0004674">
    <property type="term" value="F:protein serine/threonine kinase activity"/>
    <property type="evidence" value="ECO:0007669"/>
    <property type="project" value="UniProtKB-KW"/>
</dbReference>
<keyword evidence="3" id="KW-0808">Transferase</keyword>
<organism evidence="8 9">
    <name type="scientific">Streptomyces antnestii</name>
    <dbReference type="NCBI Taxonomy" id="2494256"/>
    <lineage>
        <taxon>Bacteria</taxon>
        <taxon>Bacillati</taxon>
        <taxon>Actinomycetota</taxon>
        <taxon>Actinomycetes</taxon>
        <taxon>Kitasatosporales</taxon>
        <taxon>Streptomycetaceae</taxon>
        <taxon>Streptomyces</taxon>
    </lineage>
</organism>
<dbReference type="Pfam" id="PF00656">
    <property type="entry name" value="Peptidase_C14"/>
    <property type="match status" value="1"/>
</dbReference>
<evidence type="ECO:0000256" key="5">
    <source>
        <dbReference type="ARBA" id="ARBA00022777"/>
    </source>
</evidence>
<evidence type="ECO:0000256" key="3">
    <source>
        <dbReference type="ARBA" id="ARBA00022679"/>
    </source>
</evidence>
<dbReference type="SUPFAM" id="SSF52129">
    <property type="entry name" value="Caspase-like"/>
    <property type="match status" value="1"/>
</dbReference>
<dbReference type="EC" id="2.7.11.1" evidence="1"/>
<dbReference type="InterPro" id="IPR008271">
    <property type="entry name" value="Ser/Thr_kinase_AS"/>
</dbReference>
<dbReference type="InterPro" id="IPR011600">
    <property type="entry name" value="Pept_C14_caspase"/>
</dbReference>
<dbReference type="PANTHER" id="PTHR43289:SF6">
    <property type="entry name" value="SERINE_THREONINE-PROTEIN KINASE NEKL-3"/>
    <property type="match status" value="1"/>
</dbReference>
<dbReference type="SMART" id="SM00220">
    <property type="entry name" value="S_TKc"/>
    <property type="match status" value="1"/>
</dbReference>
<keyword evidence="4" id="KW-0547">Nucleotide-binding</keyword>
<dbReference type="InterPro" id="IPR029030">
    <property type="entry name" value="Caspase-like_dom_sf"/>
</dbReference>
<evidence type="ECO:0000256" key="4">
    <source>
        <dbReference type="ARBA" id="ARBA00022741"/>
    </source>
</evidence>
<comment type="caution">
    <text evidence="8">The sequence shown here is derived from an EMBL/GenBank/DDBJ whole genome shotgun (WGS) entry which is preliminary data.</text>
</comment>
<dbReference type="PROSITE" id="PS50011">
    <property type="entry name" value="PROTEIN_KINASE_DOM"/>
    <property type="match status" value="1"/>
</dbReference>
<evidence type="ECO:0000256" key="1">
    <source>
        <dbReference type="ARBA" id="ARBA00012513"/>
    </source>
</evidence>
<keyword evidence="9" id="KW-1185">Reference proteome</keyword>
<keyword evidence="5" id="KW-0418">Kinase</keyword>
<evidence type="ECO:0000256" key="6">
    <source>
        <dbReference type="ARBA" id="ARBA00022840"/>
    </source>
</evidence>
<feature type="domain" description="Protein kinase" evidence="7">
    <location>
        <begin position="343"/>
        <end position="614"/>
    </location>
</feature>
<dbReference type="OrthoDB" id="8447555at2"/>
<dbReference type="Gene3D" id="1.10.510.10">
    <property type="entry name" value="Transferase(Phosphotransferase) domain 1"/>
    <property type="match status" value="1"/>
</dbReference>
<keyword evidence="6" id="KW-0067">ATP-binding</keyword>
<evidence type="ECO:0000259" key="7">
    <source>
        <dbReference type="PROSITE" id="PS50011"/>
    </source>
</evidence>
<dbReference type="GO" id="GO:0005524">
    <property type="term" value="F:ATP binding"/>
    <property type="evidence" value="ECO:0007669"/>
    <property type="project" value="UniProtKB-KW"/>
</dbReference>